<keyword evidence="1" id="KW-0812">Transmembrane</keyword>
<gene>
    <name evidence="2" type="ORF">BTMF_LOCUS8130</name>
</gene>
<sequence>MVHQFLDIIHIEANISAVIIIVISALSAVNTSIISTVNLLVLLSYFASAMTICSW</sequence>
<reference evidence="4" key="1">
    <citation type="submission" date="2017-02" db="UniProtKB">
        <authorList>
            <consortium name="WormBaseParasite"/>
        </authorList>
    </citation>
    <scope>IDENTIFICATION</scope>
</reference>
<dbReference type="EMBL" id="UZAG01016251">
    <property type="protein sequence ID" value="VDO27035.1"/>
    <property type="molecule type" value="Genomic_DNA"/>
</dbReference>
<keyword evidence="3" id="KW-1185">Reference proteome</keyword>
<reference evidence="2 3" key="2">
    <citation type="submission" date="2018-11" db="EMBL/GenBank/DDBJ databases">
        <authorList>
            <consortium name="Pathogen Informatics"/>
        </authorList>
    </citation>
    <scope>NUCLEOTIDE SEQUENCE [LARGE SCALE GENOMIC DNA]</scope>
</reference>
<keyword evidence="1" id="KW-1133">Transmembrane helix</keyword>
<evidence type="ECO:0000313" key="2">
    <source>
        <dbReference type="EMBL" id="VDO27035.1"/>
    </source>
</evidence>
<accession>A0A0R3QQU4</accession>
<evidence type="ECO:0000313" key="4">
    <source>
        <dbReference type="WBParaSite" id="BTMF_0001007901-mRNA-1"/>
    </source>
</evidence>
<feature type="transmembrane region" description="Helical" evidence="1">
    <location>
        <begin position="15"/>
        <end position="46"/>
    </location>
</feature>
<evidence type="ECO:0000256" key="1">
    <source>
        <dbReference type="SAM" id="Phobius"/>
    </source>
</evidence>
<dbReference type="Proteomes" id="UP000280834">
    <property type="component" value="Unassembled WGS sequence"/>
</dbReference>
<dbReference type="AlphaFoldDB" id="A0A0R3QQU4"/>
<evidence type="ECO:0000313" key="3">
    <source>
        <dbReference type="Proteomes" id="UP000280834"/>
    </source>
</evidence>
<keyword evidence="1" id="KW-0472">Membrane</keyword>
<name>A0A0R3QQU4_9BILA</name>
<organism evidence="4">
    <name type="scientific">Brugia timori</name>
    <dbReference type="NCBI Taxonomy" id="42155"/>
    <lineage>
        <taxon>Eukaryota</taxon>
        <taxon>Metazoa</taxon>
        <taxon>Ecdysozoa</taxon>
        <taxon>Nematoda</taxon>
        <taxon>Chromadorea</taxon>
        <taxon>Rhabditida</taxon>
        <taxon>Spirurina</taxon>
        <taxon>Spiruromorpha</taxon>
        <taxon>Filarioidea</taxon>
        <taxon>Onchocercidae</taxon>
        <taxon>Brugia</taxon>
    </lineage>
</organism>
<dbReference type="WBParaSite" id="BTMF_0001007901-mRNA-1">
    <property type="protein sequence ID" value="BTMF_0001007901-mRNA-1"/>
    <property type="gene ID" value="BTMF_0001007901"/>
</dbReference>
<protein>
    <submittedName>
        <fullName evidence="4">7TM_GPCR_Srx domain-containing protein</fullName>
    </submittedName>
</protein>
<proteinExistence type="predicted"/>